<proteinExistence type="predicted"/>
<keyword evidence="3" id="KW-1185">Reference proteome</keyword>
<sequence length="238" mass="25952">MPLSPHQFMLAVVAMATQTLRHSQDIIMVVPYSLRSETGTDSMAGCLLDRAPSACDGNKLIPHANPSSPPSRPRNRPLPTRSPSQPSASLSIFNLAEVMVTLHPATGYLDQSFGHPFSLRPSGAKIPVSFEFFQNKHDISMVLEHDEEILTSQDSDCLLSTFQLVLVLMAQQKNVEEMVSAVFSEVHHPTVIPDGPVESHRISDVISCGAGPKYMEAIREDFSTCPGINTHLPGLVVL</sequence>
<evidence type="ECO:0000313" key="2">
    <source>
        <dbReference type="EMBL" id="OQE39926.1"/>
    </source>
</evidence>
<dbReference type="STRING" id="36646.A0A1V6UNB8"/>
<comment type="caution">
    <text evidence="2">The sequence shown here is derived from an EMBL/GenBank/DDBJ whole genome shotgun (WGS) entry which is preliminary data.</text>
</comment>
<dbReference type="AlphaFoldDB" id="A0A1V6UNB8"/>
<evidence type="ECO:0000256" key="1">
    <source>
        <dbReference type="SAM" id="MobiDB-lite"/>
    </source>
</evidence>
<dbReference type="SUPFAM" id="SSF52777">
    <property type="entry name" value="CoA-dependent acyltransferases"/>
    <property type="match status" value="1"/>
</dbReference>
<organism evidence="2 3">
    <name type="scientific">Penicillium coprophilum</name>
    <dbReference type="NCBI Taxonomy" id="36646"/>
    <lineage>
        <taxon>Eukaryota</taxon>
        <taxon>Fungi</taxon>
        <taxon>Dikarya</taxon>
        <taxon>Ascomycota</taxon>
        <taxon>Pezizomycotina</taxon>
        <taxon>Eurotiomycetes</taxon>
        <taxon>Eurotiomycetidae</taxon>
        <taxon>Eurotiales</taxon>
        <taxon>Aspergillaceae</taxon>
        <taxon>Penicillium</taxon>
    </lineage>
</organism>
<gene>
    <name evidence="2" type="ORF">PENCOP_c006G05981</name>
</gene>
<dbReference type="Proteomes" id="UP000191500">
    <property type="component" value="Unassembled WGS sequence"/>
</dbReference>
<name>A0A1V6UNB8_9EURO</name>
<reference evidence="3" key="1">
    <citation type="journal article" date="2017" name="Nat. Microbiol.">
        <title>Global analysis of biosynthetic gene clusters reveals vast potential of secondary metabolite production in Penicillium species.</title>
        <authorList>
            <person name="Nielsen J.C."/>
            <person name="Grijseels S."/>
            <person name="Prigent S."/>
            <person name="Ji B."/>
            <person name="Dainat J."/>
            <person name="Nielsen K.F."/>
            <person name="Frisvad J.C."/>
            <person name="Workman M."/>
            <person name="Nielsen J."/>
        </authorList>
    </citation>
    <scope>NUCLEOTIDE SEQUENCE [LARGE SCALE GENOMIC DNA]</scope>
    <source>
        <strain evidence="3">IBT 31321</strain>
    </source>
</reference>
<feature type="region of interest" description="Disordered" evidence="1">
    <location>
        <begin position="57"/>
        <end position="86"/>
    </location>
</feature>
<protein>
    <submittedName>
        <fullName evidence="2">Uncharacterized protein</fullName>
    </submittedName>
</protein>
<dbReference type="EMBL" id="MDDG01000006">
    <property type="protein sequence ID" value="OQE39926.1"/>
    <property type="molecule type" value="Genomic_DNA"/>
</dbReference>
<dbReference type="Gene3D" id="3.30.559.30">
    <property type="entry name" value="Nonribosomal peptide synthetase, condensation domain"/>
    <property type="match status" value="1"/>
</dbReference>
<accession>A0A1V6UNB8</accession>
<evidence type="ECO:0000313" key="3">
    <source>
        <dbReference type="Proteomes" id="UP000191500"/>
    </source>
</evidence>